<reference evidence="3 4" key="1">
    <citation type="submission" date="2019-02" db="EMBL/GenBank/DDBJ databases">
        <title>Deep-cultivation of Planctomycetes and their phenomic and genomic characterization uncovers novel biology.</title>
        <authorList>
            <person name="Wiegand S."/>
            <person name="Jogler M."/>
            <person name="Boedeker C."/>
            <person name="Pinto D."/>
            <person name="Vollmers J."/>
            <person name="Rivas-Marin E."/>
            <person name="Kohn T."/>
            <person name="Peeters S.H."/>
            <person name="Heuer A."/>
            <person name="Rast P."/>
            <person name="Oberbeckmann S."/>
            <person name="Bunk B."/>
            <person name="Jeske O."/>
            <person name="Meyerdierks A."/>
            <person name="Storesund J.E."/>
            <person name="Kallscheuer N."/>
            <person name="Luecker S."/>
            <person name="Lage O.M."/>
            <person name="Pohl T."/>
            <person name="Merkel B.J."/>
            <person name="Hornburger P."/>
            <person name="Mueller R.-W."/>
            <person name="Bruemmer F."/>
            <person name="Labrenz M."/>
            <person name="Spormann A.M."/>
            <person name="Op den Camp H."/>
            <person name="Overmann J."/>
            <person name="Amann R."/>
            <person name="Jetten M.S.M."/>
            <person name="Mascher T."/>
            <person name="Medema M.H."/>
            <person name="Devos D.P."/>
            <person name="Kaster A.-K."/>
            <person name="Ovreas L."/>
            <person name="Rohde M."/>
            <person name="Galperin M.Y."/>
            <person name="Jogler C."/>
        </authorList>
    </citation>
    <scope>NUCLEOTIDE SEQUENCE [LARGE SCALE GENOMIC DNA]</scope>
    <source>
        <strain evidence="3 4">Pan44</strain>
    </source>
</reference>
<accession>A0A517SGE3</accession>
<keyword evidence="1" id="KW-0812">Transmembrane</keyword>
<dbReference type="InterPro" id="IPR013216">
    <property type="entry name" value="Methyltransf_11"/>
</dbReference>
<evidence type="ECO:0000313" key="3">
    <source>
        <dbReference type="EMBL" id="QDT55205.1"/>
    </source>
</evidence>
<dbReference type="CDD" id="cd02440">
    <property type="entry name" value="AdoMet_MTases"/>
    <property type="match status" value="1"/>
</dbReference>
<dbReference type="Proteomes" id="UP000315700">
    <property type="component" value="Chromosome"/>
</dbReference>
<organism evidence="3 4">
    <name type="scientific">Caulifigura coniformis</name>
    <dbReference type="NCBI Taxonomy" id="2527983"/>
    <lineage>
        <taxon>Bacteria</taxon>
        <taxon>Pseudomonadati</taxon>
        <taxon>Planctomycetota</taxon>
        <taxon>Planctomycetia</taxon>
        <taxon>Planctomycetales</taxon>
        <taxon>Planctomycetaceae</taxon>
        <taxon>Caulifigura</taxon>
    </lineage>
</organism>
<evidence type="ECO:0000313" key="4">
    <source>
        <dbReference type="Proteomes" id="UP000315700"/>
    </source>
</evidence>
<keyword evidence="1" id="KW-1133">Transmembrane helix</keyword>
<sequence>MSQAATSTEIPYVGDELELFSHALNWKACLRRQISPFLGRRVLEVGAGIGATTRMLCDGSQEHWRCLEPDVPMARLLTAQVQNGELPACCEAQAGTVADVTEQFDSAIYIDVLEHIPEDRVEIESVVDRVKVGGYVVVLSPAHQHLYTPFDKRIGHCRRYSKKMLAGLTPPLLSIERLRYLDCVGYFASLANRLMLRQSMPTLNQIRVWDGLMVPISRVIDPLLGYSAGKSVLCIWRKEAAPIPPETPRTTAQSLARIAGLAALTIAGAIIAFFLLSGPPEQGVRPRRGARPFRTTPATAITIGALGGAGLFGLWTRGRRRRR</sequence>
<feature type="transmembrane region" description="Helical" evidence="1">
    <location>
        <begin position="258"/>
        <end position="276"/>
    </location>
</feature>
<name>A0A517SGE3_9PLAN</name>
<dbReference type="InParanoid" id="A0A517SGE3"/>
<keyword evidence="1" id="KW-0472">Membrane</keyword>
<dbReference type="RefSeq" id="WP_197453370.1">
    <property type="nucleotide sequence ID" value="NZ_CP036271.1"/>
</dbReference>
<dbReference type="InterPro" id="IPR029063">
    <property type="entry name" value="SAM-dependent_MTases_sf"/>
</dbReference>
<feature type="transmembrane region" description="Helical" evidence="1">
    <location>
        <begin position="296"/>
        <end position="315"/>
    </location>
</feature>
<dbReference type="Gene3D" id="3.40.50.150">
    <property type="entry name" value="Vaccinia Virus protein VP39"/>
    <property type="match status" value="1"/>
</dbReference>
<dbReference type="GO" id="GO:0008757">
    <property type="term" value="F:S-adenosylmethionine-dependent methyltransferase activity"/>
    <property type="evidence" value="ECO:0007669"/>
    <property type="project" value="InterPro"/>
</dbReference>
<dbReference type="KEGG" id="ccos:Pan44_32470"/>
<dbReference type="SUPFAM" id="SSF53335">
    <property type="entry name" value="S-adenosyl-L-methionine-dependent methyltransferases"/>
    <property type="match status" value="1"/>
</dbReference>
<feature type="domain" description="Methyltransferase type 11" evidence="2">
    <location>
        <begin position="43"/>
        <end position="138"/>
    </location>
</feature>
<protein>
    <recommendedName>
        <fullName evidence="2">Methyltransferase type 11 domain-containing protein</fullName>
    </recommendedName>
</protein>
<dbReference type="EMBL" id="CP036271">
    <property type="protein sequence ID" value="QDT55205.1"/>
    <property type="molecule type" value="Genomic_DNA"/>
</dbReference>
<dbReference type="Pfam" id="PF08241">
    <property type="entry name" value="Methyltransf_11"/>
    <property type="match status" value="1"/>
</dbReference>
<gene>
    <name evidence="3" type="ORF">Pan44_32470</name>
</gene>
<evidence type="ECO:0000259" key="2">
    <source>
        <dbReference type="Pfam" id="PF08241"/>
    </source>
</evidence>
<dbReference type="AlphaFoldDB" id="A0A517SGE3"/>
<proteinExistence type="predicted"/>
<keyword evidence="4" id="KW-1185">Reference proteome</keyword>
<evidence type="ECO:0000256" key="1">
    <source>
        <dbReference type="SAM" id="Phobius"/>
    </source>
</evidence>